<dbReference type="InParanoid" id="U5DGF6"/>
<organism evidence="1 2">
    <name type="scientific">Rubidibacter lacunae KORDI 51-2</name>
    <dbReference type="NCBI Taxonomy" id="582515"/>
    <lineage>
        <taxon>Bacteria</taxon>
        <taxon>Bacillati</taxon>
        <taxon>Cyanobacteriota</taxon>
        <taxon>Cyanophyceae</taxon>
        <taxon>Oscillatoriophycideae</taxon>
        <taxon>Chroococcales</taxon>
        <taxon>Aphanothecaceae</taxon>
        <taxon>Rubidibacter</taxon>
    </lineage>
</organism>
<keyword evidence="2" id="KW-1185">Reference proteome</keyword>
<evidence type="ECO:0000313" key="1">
    <source>
        <dbReference type="EMBL" id="ERN40367.1"/>
    </source>
</evidence>
<comment type="caution">
    <text evidence="1">The sequence shown here is derived from an EMBL/GenBank/DDBJ whole genome shotgun (WGS) entry which is preliminary data.</text>
</comment>
<dbReference type="EMBL" id="ASSJ01000077">
    <property type="protein sequence ID" value="ERN40367.1"/>
    <property type="molecule type" value="Genomic_DNA"/>
</dbReference>
<protein>
    <submittedName>
        <fullName evidence="1">Uncharacterized protein</fullName>
    </submittedName>
</protein>
<proteinExistence type="predicted"/>
<dbReference type="Proteomes" id="UP000016960">
    <property type="component" value="Unassembled WGS sequence"/>
</dbReference>
<name>U5DGF6_9CHRO</name>
<dbReference type="AlphaFoldDB" id="U5DGF6"/>
<evidence type="ECO:0000313" key="2">
    <source>
        <dbReference type="Proteomes" id="UP000016960"/>
    </source>
</evidence>
<accession>U5DGF6</accession>
<sequence>MSHRHPVSEAMRSRPASCSRVLTFSRSSSKAPQVSHFSQLFNHSQHRSIGFTWGL</sequence>
<reference evidence="1 2" key="1">
    <citation type="submission" date="2013-05" db="EMBL/GenBank/DDBJ databases">
        <title>Draft genome sequence of Rubidibacter lacunae KORDI 51-2.</title>
        <authorList>
            <person name="Choi D.H."/>
            <person name="Noh J.H."/>
            <person name="Kwon K.-K."/>
            <person name="Lee J.-H."/>
            <person name="Ryu J.-Y."/>
        </authorList>
    </citation>
    <scope>NUCLEOTIDE SEQUENCE [LARGE SCALE GENOMIC DNA]</scope>
    <source>
        <strain evidence="1 2">KORDI 51-2</strain>
    </source>
</reference>
<gene>
    <name evidence="1" type="ORF">KR51_00031220</name>
</gene>